<dbReference type="InterPro" id="IPR001789">
    <property type="entry name" value="Sig_transdc_resp-reg_receiver"/>
</dbReference>
<dbReference type="InterPro" id="IPR011006">
    <property type="entry name" value="CheY-like_superfamily"/>
</dbReference>
<dbReference type="CDD" id="cd06225">
    <property type="entry name" value="HAMP"/>
    <property type="match status" value="1"/>
</dbReference>
<evidence type="ECO:0000256" key="13">
    <source>
        <dbReference type="ARBA" id="ARBA00023136"/>
    </source>
</evidence>
<feature type="domain" description="Response regulatory" evidence="17">
    <location>
        <begin position="673"/>
        <end position="787"/>
    </location>
</feature>
<dbReference type="PROSITE" id="PS50110">
    <property type="entry name" value="RESPONSE_REGULATORY"/>
    <property type="match status" value="1"/>
</dbReference>
<feature type="modified residue" description="4-aspartylphosphate" evidence="14">
    <location>
        <position position="722"/>
    </location>
</feature>
<reference evidence="19 20" key="1">
    <citation type="submission" date="2023-01" db="EMBL/GenBank/DDBJ databases">
        <title>Psychrosphaera sp. nov., isolated from marine algae.</title>
        <authorList>
            <person name="Bayburt H."/>
            <person name="Choi B.J."/>
            <person name="Kim J.M."/>
            <person name="Choi D.G."/>
            <person name="Jeon C.O."/>
        </authorList>
    </citation>
    <scope>NUCLEOTIDE SEQUENCE [LARGE SCALE GENOMIC DNA]</scope>
    <source>
        <strain evidence="19 20">G1-22</strain>
    </source>
</reference>
<evidence type="ECO:0000256" key="11">
    <source>
        <dbReference type="ARBA" id="ARBA00022989"/>
    </source>
</evidence>
<comment type="caution">
    <text evidence="19">The sequence shown here is derived from an EMBL/GenBank/DDBJ whole genome shotgun (WGS) entry which is preliminary data.</text>
</comment>
<keyword evidence="5 14" id="KW-0597">Phosphoprotein</keyword>
<proteinExistence type="predicted"/>
<dbReference type="SMART" id="SM00388">
    <property type="entry name" value="HisKA"/>
    <property type="match status" value="1"/>
</dbReference>
<dbReference type="PROSITE" id="PS50109">
    <property type="entry name" value="HIS_KIN"/>
    <property type="match status" value="1"/>
</dbReference>
<evidence type="ECO:0000259" key="17">
    <source>
        <dbReference type="PROSITE" id="PS50110"/>
    </source>
</evidence>
<evidence type="ECO:0000313" key="19">
    <source>
        <dbReference type="EMBL" id="MDC2889397.1"/>
    </source>
</evidence>
<dbReference type="RefSeq" id="WP_272180844.1">
    <property type="nucleotide sequence ID" value="NZ_JAQOMS010000002.1"/>
</dbReference>
<keyword evidence="7 15" id="KW-0812">Transmembrane</keyword>
<dbReference type="SUPFAM" id="SSF47226">
    <property type="entry name" value="Histidine-containing phosphotransfer domain, HPT domain"/>
    <property type="match status" value="1"/>
</dbReference>
<comment type="subcellular location">
    <subcellularLocation>
        <location evidence="2">Cell membrane</location>
        <topology evidence="2">Multi-pass membrane protein</topology>
    </subcellularLocation>
</comment>
<dbReference type="CDD" id="cd17546">
    <property type="entry name" value="REC_hyHK_CKI1_RcsC-like"/>
    <property type="match status" value="1"/>
</dbReference>
<evidence type="ECO:0000256" key="9">
    <source>
        <dbReference type="ARBA" id="ARBA00022777"/>
    </source>
</evidence>
<evidence type="ECO:0000256" key="6">
    <source>
        <dbReference type="ARBA" id="ARBA00022679"/>
    </source>
</evidence>
<evidence type="ECO:0000256" key="4">
    <source>
        <dbReference type="ARBA" id="ARBA00022475"/>
    </source>
</evidence>
<evidence type="ECO:0000256" key="3">
    <source>
        <dbReference type="ARBA" id="ARBA00012438"/>
    </source>
</evidence>
<dbReference type="PANTHER" id="PTHR45339">
    <property type="entry name" value="HYBRID SIGNAL TRANSDUCTION HISTIDINE KINASE J"/>
    <property type="match status" value="1"/>
</dbReference>
<dbReference type="SUPFAM" id="SSF158472">
    <property type="entry name" value="HAMP domain-like"/>
    <property type="match status" value="1"/>
</dbReference>
<organism evidence="19 20">
    <name type="scientific">Psychrosphaera algicola</name>
    <dbReference type="NCBI Taxonomy" id="3023714"/>
    <lineage>
        <taxon>Bacteria</taxon>
        <taxon>Pseudomonadati</taxon>
        <taxon>Pseudomonadota</taxon>
        <taxon>Gammaproteobacteria</taxon>
        <taxon>Alteromonadales</taxon>
        <taxon>Pseudoalteromonadaceae</taxon>
        <taxon>Psychrosphaera</taxon>
    </lineage>
</organism>
<dbReference type="InterPro" id="IPR003594">
    <property type="entry name" value="HATPase_dom"/>
</dbReference>
<dbReference type="SUPFAM" id="SSF47384">
    <property type="entry name" value="Homodimeric domain of signal transducing histidine kinase"/>
    <property type="match status" value="1"/>
</dbReference>
<evidence type="ECO:0000256" key="7">
    <source>
        <dbReference type="ARBA" id="ARBA00022692"/>
    </source>
</evidence>
<keyword evidence="4" id="KW-1003">Cell membrane</keyword>
<evidence type="ECO:0000256" key="10">
    <source>
        <dbReference type="ARBA" id="ARBA00022840"/>
    </source>
</evidence>
<dbReference type="Pfam" id="PF00072">
    <property type="entry name" value="Response_reg"/>
    <property type="match status" value="1"/>
</dbReference>
<keyword evidence="11 15" id="KW-1133">Transmembrane helix</keyword>
<keyword evidence="8" id="KW-0547">Nucleotide-binding</keyword>
<dbReference type="Gene3D" id="6.10.340.10">
    <property type="match status" value="1"/>
</dbReference>
<dbReference type="Gene3D" id="1.20.120.160">
    <property type="entry name" value="HPT domain"/>
    <property type="match status" value="1"/>
</dbReference>
<dbReference type="SMART" id="SM00387">
    <property type="entry name" value="HATPase_c"/>
    <property type="match status" value="1"/>
</dbReference>
<dbReference type="SUPFAM" id="SSF52172">
    <property type="entry name" value="CheY-like"/>
    <property type="match status" value="1"/>
</dbReference>
<evidence type="ECO:0000256" key="12">
    <source>
        <dbReference type="ARBA" id="ARBA00023012"/>
    </source>
</evidence>
<dbReference type="InterPro" id="IPR036641">
    <property type="entry name" value="HPT_dom_sf"/>
</dbReference>
<sequence length="900" mass="101247">MRLQQKSLLVTLPLILIPTIILGWLSFHYTKDAQVQIENAKLQADVTYRSNAMQNYINNAKSALQFISSSGDIKMLRTRVVRDLPYSLAQEFIVESFETFATAYPDTESIVLFTKDLEPIFGYANPAIQLNIDDVRLTLSDQVWRLISKQNEAPKIEIQLPLIATGEDIEDGDAHWGYVQLILKPSWLELFDLPKDKTSSSFIVSDLQGKLLFTYPYNNVGTTLPSQLFERLLDSARKLQSSDINDGSQKVFFTGKIMDARYLLLYGMSESNVRHHESNITLLTVMIVLISVVIAPMLLFYVFSRHVIQPIEKLANAKQQVAQGMLDVKLEVPNNDELGELFAAFNVMVRQLVVYRENERESRLRLEYKVKERTEELEKTNYALANSNRDLEVAKQISEQANDLKSAFVANISHEIRTPLTAILGFTEQVIADMPSSKYQMDLLTRVLKSGKHLLALINDILDLSKIESEKLELEVSEFDMFELFNDVISILSSQAADKDLEFQFNQHFPLPRLVRTDATRLRQVLLNLASNAIKFTAEGFIHIDVRYIQQTKLIEVTVSDSGIGMSADVQQRIFTPFVQADVSISRRFGGTGLGLVISKSLTHLLGGDIRVFSEEEKGSEFVMNFALSLDNDEFETPLINNLEELAEVTPSCDLHENKPKANAGTSEKMVGRVLVAEDVEDNQYLFGLLLQSVNVDFVMVENGEQAVEKALIEDFDLILMDMQMPIMGGIEATQLLRQAGVDTPVYALTANVMREDIDRHLKAGCNGTIAKPVEKQEFFKVLQRHLAADRETEPEFVLPEAQMKSLRENYLTQLVSQCSLIKTLIHDQDLAGLRSEFHKVKGAAGSYGFVELGAAASVCEVTAKEHLALDICDWTILTNEFGDFVQLVEAVLANNSVQS</sequence>
<evidence type="ECO:0000256" key="2">
    <source>
        <dbReference type="ARBA" id="ARBA00004651"/>
    </source>
</evidence>
<dbReference type="SMART" id="SM00448">
    <property type="entry name" value="REC"/>
    <property type="match status" value="1"/>
</dbReference>
<dbReference type="InterPro" id="IPR003661">
    <property type="entry name" value="HisK_dim/P_dom"/>
</dbReference>
<dbReference type="CDD" id="cd16922">
    <property type="entry name" value="HATPase_EvgS-ArcB-TorS-like"/>
    <property type="match status" value="1"/>
</dbReference>
<dbReference type="InterPro" id="IPR004358">
    <property type="entry name" value="Sig_transdc_His_kin-like_C"/>
</dbReference>
<dbReference type="GO" id="GO:0005524">
    <property type="term" value="F:ATP binding"/>
    <property type="evidence" value="ECO:0007669"/>
    <property type="project" value="UniProtKB-KW"/>
</dbReference>
<dbReference type="CDD" id="cd00082">
    <property type="entry name" value="HisKA"/>
    <property type="match status" value="1"/>
</dbReference>
<evidence type="ECO:0000256" key="1">
    <source>
        <dbReference type="ARBA" id="ARBA00000085"/>
    </source>
</evidence>
<dbReference type="Pfam" id="PF00512">
    <property type="entry name" value="HisKA"/>
    <property type="match status" value="1"/>
</dbReference>
<dbReference type="SUPFAM" id="SSF55874">
    <property type="entry name" value="ATPase domain of HSP90 chaperone/DNA topoisomerase II/histidine kinase"/>
    <property type="match status" value="1"/>
</dbReference>
<dbReference type="InterPro" id="IPR036097">
    <property type="entry name" value="HisK_dim/P_sf"/>
</dbReference>
<dbReference type="Gene3D" id="1.10.287.130">
    <property type="match status" value="1"/>
</dbReference>
<evidence type="ECO:0000256" key="14">
    <source>
        <dbReference type="PROSITE-ProRule" id="PRU00169"/>
    </source>
</evidence>
<gene>
    <name evidence="19" type="ORF">PN838_12170</name>
</gene>
<keyword evidence="10 19" id="KW-0067">ATP-binding</keyword>
<dbReference type="PRINTS" id="PR00344">
    <property type="entry name" value="BCTRLSENSOR"/>
</dbReference>
<dbReference type="Gene3D" id="3.30.565.10">
    <property type="entry name" value="Histidine kinase-like ATPase, C-terminal domain"/>
    <property type="match status" value="1"/>
</dbReference>
<dbReference type="Proteomes" id="UP001528411">
    <property type="component" value="Unassembled WGS sequence"/>
</dbReference>
<comment type="catalytic activity">
    <reaction evidence="1">
        <text>ATP + protein L-histidine = ADP + protein N-phospho-L-histidine.</text>
        <dbReference type="EC" id="2.7.13.3"/>
    </reaction>
</comment>
<dbReference type="PROSITE" id="PS50885">
    <property type="entry name" value="HAMP"/>
    <property type="match status" value="1"/>
</dbReference>
<keyword evidence="12" id="KW-0902">Two-component regulatory system</keyword>
<dbReference type="PANTHER" id="PTHR45339:SF1">
    <property type="entry name" value="HYBRID SIGNAL TRANSDUCTION HISTIDINE KINASE J"/>
    <property type="match status" value="1"/>
</dbReference>
<keyword evidence="13 15" id="KW-0472">Membrane</keyword>
<dbReference type="EMBL" id="JAQOMS010000002">
    <property type="protein sequence ID" value="MDC2889397.1"/>
    <property type="molecule type" value="Genomic_DNA"/>
</dbReference>
<accession>A0ABT5FEL0</accession>
<dbReference type="InterPro" id="IPR008207">
    <property type="entry name" value="Sig_transdc_His_kin_Hpt_dom"/>
</dbReference>
<dbReference type="InterPro" id="IPR005467">
    <property type="entry name" value="His_kinase_dom"/>
</dbReference>
<dbReference type="Pfam" id="PF00672">
    <property type="entry name" value="HAMP"/>
    <property type="match status" value="1"/>
</dbReference>
<keyword evidence="9" id="KW-0418">Kinase</keyword>
<dbReference type="InterPro" id="IPR003660">
    <property type="entry name" value="HAMP_dom"/>
</dbReference>
<name>A0ABT5FEL0_9GAMM</name>
<dbReference type="SMART" id="SM00304">
    <property type="entry name" value="HAMP"/>
    <property type="match status" value="1"/>
</dbReference>
<keyword evidence="6" id="KW-0808">Transferase</keyword>
<feature type="domain" description="Histidine kinase" evidence="16">
    <location>
        <begin position="411"/>
        <end position="630"/>
    </location>
</feature>
<feature type="transmembrane region" description="Helical" evidence="15">
    <location>
        <begin position="280"/>
        <end position="303"/>
    </location>
</feature>
<evidence type="ECO:0000256" key="8">
    <source>
        <dbReference type="ARBA" id="ARBA00022741"/>
    </source>
</evidence>
<protein>
    <recommendedName>
        <fullName evidence="3">histidine kinase</fullName>
        <ecNumber evidence="3">2.7.13.3</ecNumber>
    </recommendedName>
</protein>
<dbReference type="EC" id="2.7.13.3" evidence="3"/>
<feature type="transmembrane region" description="Helical" evidence="15">
    <location>
        <begin position="7"/>
        <end position="27"/>
    </location>
</feature>
<feature type="domain" description="HAMP" evidence="18">
    <location>
        <begin position="305"/>
        <end position="357"/>
    </location>
</feature>
<dbReference type="Pfam" id="PF01627">
    <property type="entry name" value="Hpt"/>
    <property type="match status" value="1"/>
</dbReference>
<dbReference type="InterPro" id="IPR036890">
    <property type="entry name" value="HATPase_C_sf"/>
</dbReference>
<dbReference type="Pfam" id="PF02518">
    <property type="entry name" value="HATPase_c"/>
    <property type="match status" value="1"/>
</dbReference>
<evidence type="ECO:0000256" key="5">
    <source>
        <dbReference type="ARBA" id="ARBA00022553"/>
    </source>
</evidence>
<keyword evidence="20" id="KW-1185">Reference proteome</keyword>
<evidence type="ECO:0000259" key="18">
    <source>
        <dbReference type="PROSITE" id="PS50885"/>
    </source>
</evidence>
<evidence type="ECO:0000259" key="16">
    <source>
        <dbReference type="PROSITE" id="PS50109"/>
    </source>
</evidence>
<evidence type="ECO:0000256" key="15">
    <source>
        <dbReference type="SAM" id="Phobius"/>
    </source>
</evidence>
<dbReference type="Gene3D" id="3.40.50.2300">
    <property type="match status" value="1"/>
</dbReference>
<evidence type="ECO:0000313" key="20">
    <source>
        <dbReference type="Proteomes" id="UP001528411"/>
    </source>
</evidence>